<evidence type="ECO:0000256" key="7">
    <source>
        <dbReference type="ARBA" id="ARBA00022989"/>
    </source>
</evidence>
<name>A0AA39V9Z2_9LECA</name>
<evidence type="ECO:0000256" key="4">
    <source>
        <dbReference type="ARBA" id="ARBA00022617"/>
    </source>
</evidence>
<keyword evidence="10 13" id="KW-0503">Monooxygenase</keyword>
<keyword evidence="6 12" id="KW-0479">Metal-binding</keyword>
<comment type="cofactor">
    <cofactor evidence="1 12">
        <name>heme</name>
        <dbReference type="ChEBI" id="CHEBI:30413"/>
    </cofactor>
</comment>
<feature type="transmembrane region" description="Helical" evidence="14">
    <location>
        <begin position="24"/>
        <end position="43"/>
    </location>
</feature>
<evidence type="ECO:0000256" key="13">
    <source>
        <dbReference type="RuleBase" id="RU000461"/>
    </source>
</evidence>
<dbReference type="PANTHER" id="PTHR24305">
    <property type="entry name" value="CYTOCHROME P450"/>
    <property type="match status" value="1"/>
</dbReference>
<evidence type="ECO:0000256" key="2">
    <source>
        <dbReference type="ARBA" id="ARBA00004370"/>
    </source>
</evidence>
<accession>A0AA39V9Z2</accession>
<dbReference type="GO" id="GO:0016020">
    <property type="term" value="C:membrane"/>
    <property type="evidence" value="ECO:0007669"/>
    <property type="project" value="UniProtKB-SubCell"/>
</dbReference>
<dbReference type="Proteomes" id="UP001166286">
    <property type="component" value="Unassembled WGS sequence"/>
</dbReference>
<dbReference type="GO" id="GO:0016705">
    <property type="term" value="F:oxidoreductase activity, acting on paired donors, with incorporation or reduction of molecular oxygen"/>
    <property type="evidence" value="ECO:0007669"/>
    <property type="project" value="InterPro"/>
</dbReference>
<keyword evidence="16" id="KW-1185">Reference proteome</keyword>
<keyword evidence="8 13" id="KW-0560">Oxidoreductase</keyword>
<evidence type="ECO:0000256" key="12">
    <source>
        <dbReference type="PIRSR" id="PIRSR602401-1"/>
    </source>
</evidence>
<dbReference type="SUPFAM" id="SSF48264">
    <property type="entry name" value="Cytochrome P450"/>
    <property type="match status" value="1"/>
</dbReference>
<dbReference type="InterPro" id="IPR017972">
    <property type="entry name" value="Cyt_P450_CS"/>
</dbReference>
<evidence type="ECO:0000256" key="14">
    <source>
        <dbReference type="SAM" id="Phobius"/>
    </source>
</evidence>
<evidence type="ECO:0000313" key="16">
    <source>
        <dbReference type="Proteomes" id="UP001166286"/>
    </source>
</evidence>
<keyword evidence="7 14" id="KW-1133">Transmembrane helix</keyword>
<keyword evidence="11 14" id="KW-0472">Membrane</keyword>
<dbReference type="PRINTS" id="PR00463">
    <property type="entry name" value="EP450I"/>
</dbReference>
<keyword evidence="5 14" id="KW-0812">Transmembrane</keyword>
<dbReference type="InterPro" id="IPR036396">
    <property type="entry name" value="Cyt_P450_sf"/>
</dbReference>
<evidence type="ECO:0000256" key="11">
    <source>
        <dbReference type="ARBA" id="ARBA00023136"/>
    </source>
</evidence>
<feature type="binding site" description="axial binding residue" evidence="12">
    <location>
        <position position="452"/>
    </location>
    <ligand>
        <name>heme</name>
        <dbReference type="ChEBI" id="CHEBI:30413"/>
    </ligand>
    <ligandPart>
        <name>Fe</name>
        <dbReference type="ChEBI" id="CHEBI:18248"/>
    </ligandPart>
</feature>
<dbReference type="FunFam" id="1.10.630.10:FF:000158">
    <property type="entry name" value="Cytochrome P450, putative (Eurofung)"/>
    <property type="match status" value="1"/>
</dbReference>
<evidence type="ECO:0000256" key="5">
    <source>
        <dbReference type="ARBA" id="ARBA00022692"/>
    </source>
</evidence>
<organism evidence="15 16">
    <name type="scientific">Cladonia borealis</name>
    <dbReference type="NCBI Taxonomy" id="184061"/>
    <lineage>
        <taxon>Eukaryota</taxon>
        <taxon>Fungi</taxon>
        <taxon>Dikarya</taxon>
        <taxon>Ascomycota</taxon>
        <taxon>Pezizomycotina</taxon>
        <taxon>Lecanoromycetes</taxon>
        <taxon>OSLEUM clade</taxon>
        <taxon>Lecanoromycetidae</taxon>
        <taxon>Lecanorales</taxon>
        <taxon>Lecanorineae</taxon>
        <taxon>Cladoniaceae</taxon>
        <taxon>Cladonia</taxon>
    </lineage>
</organism>
<evidence type="ECO:0000256" key="10">
    <source>
        <dbReference type="ARBA" id="ARBA00023033"/>
    </source>
</evidence>
<sequence length="508" mass="58254">MDTTSQIQDRTATLWATSAYSSRGAFALLFIGAIVLRFTYYVVYNLFFHPLAKLPGPLLARASLLWRFWFSQSGRFHRVIEQQHSRYGPVFRVSPNELSFASATSWKSIYGHPPKGKSTLIKSEFYDMYGSGYDSLCIGSERDPQNHARMKKSLSPAFSTKALMEQEEIIQRCVDGFVDKIGHESKRETGINVSDWYEMIAFDILGEMAFGETFHCVENEEPHFWIELLTKHLFFITLIDNLRRVSLLFSIGRFLLPRFTVGVRDKHSGYSRAKVDRRLQSVSPRKDILTNVVDKVKGGEVSQEELTAHASTLVIAGGETISTFLAATTYYLCKTPNAYHKLQNEIRGRYQSYQDIDAASALQLPYLQAVIQEGLRIFPPGSQGFPRTSPGVMIDNYWIPAGTEVYTSAWTVTHDPQYFHDPEQFLPERWLDPDCTDLREASQPFSLGSRACLGRNFALVEMSLLLSKILYRYDPEIVNAELDWERNCHMHINWWKPVLNVRFLETKK</sequence>
<dbReference type="GO" id="GO:0004497">
    <property type="term" value="F:monooxygenase activity"/>
    <property type="evidence" value="ECO:0007669"/>
    <property type="project" value="UniProtKB-KW"/>
</dbReference>
<dbReference type="PRINTS" id="PR00385">
    <property type="entry name" value="P450"/>
</dbReference>
<proteinExistence type="inferred from homology"/>
<dbReference type="PROSITE" id="PS00086">
    <property type="entry name" value="CYTOCHROME_P450"/>
    <property type="match status" value="1"/>
</dbReference>
<reference evidence="15" key="1">
    <citation type="submission" date="2023-03" db="EMBL/GenBank/DDBJ databases">
        <title>Complete genome of Cladonia borealis.</title>
        <authorList>
            <person name="Park H."/>
        </authorList>
    </citation>
    <scope>NUCLEOTIDE SEQUENCE</scope>
    <source>
        <strain evidence="15">ANT050790</strain>
    </source>
</reference>
<dbReference type="EMBL" id="JAFEKC020000001">
    <property type="protein sequence ID" value="KAK0516960.1"/>
    <property type="molecule type" value="Genomic_DNA"/>
</dbReference>
<dbReference type="AlphaFoldDB" id="A0AA39V9Z2"/>
<evidence type="ECO:0000256" key="3">
    <source>
        <dbReference type="ARBA" id="ARBA00010617"/>
    </source>
</evidence>
<evidence type="ECO:0008006" key="17">
    <source>
        <dbReference type="Google" id="ProtNLM"/>
    </source>
</evidence>
<evidence type="ECO:0000256" key="9">
    <source>
        <dbReference type="ARBA" id="ARBA00023004"/>
    </source>
</evidence>
<keyword evidence="4 12" id="KW-0349">Heme</keyword>
<dbReference type="GO" id="GO:0005506">
    <property type="term" value="F:iron ion binding"/>
    <property type="evidence" value="ECO:0007669"/>
    <property type="project" value="InterPro"/>
</dbReference>
<dbReference type="PANTHER" id="PTHR24305:SF210">
    <property type="entry name" value="CYTOCHROME P450 MONOOXYGENASE ASQL-RELATED"/>
    <property type="match status" value="1"/>
</dbReference>
<dbReference type="CDD" id="cd11058">
    <property type="entry name" value="CYP60B-like"/>
    <property type="match status" value="1"/>
</dbReference>
<evidence type="ECO:0000256" key="1">
    <source>
        <dbReference type="ARBA" id="ARBA00001971"/>
    </source>
</evidence>
<evidence type="ECO:0000256" key="8">
    <source>
        <dbReference type="ARBA" id="ARBA00023002"/>
    </source>
</evidence>
<protein>
    <recommendedName>
        <fullName evidence="17">Cytochrome P450</fullName>
    </recommendedName>
</protein>
<dbReference type="InterPro" id="IPR001128">
    <property type="entry name" value="Cyt_P450"/>
</dbReference>
<comment type="subcellular location">
    <subcellularLocation>
        <location evidence="2">Membrane</location>
    </subcellularLocation>
</comment>
<evidence type="ECO:0000256" key="6">
    <source>
        <dbReference type="ARBA" id="ARBA00022723"/>
    </source>
</evidence>
<comment type="caution">
    <text evidence="15">The sequence shown here is derived from an EMBL/GenBank/DDBJ whole genome shotgun (WGS) entry which is preliminary data.</text>
</comment>
<evidence type="ECO:0000313" key="15">
    <source>
        <dbReference type="EMBL" id="KAK0516960.1"/>
    </source>
</evidence>
<dbReference type="Pfam" id="PF00067">
    <property type="entry name" value="p450"/>
    <property type="match status" value="1"/>
</dbReference>
<dbReference type="Gene3D" id="1.10.630.10">
    <property type="entry name" value="Cytochrome P450"/>
    <property type="match status" value="1"/>
</dbReference>
<dbReference type="InterPro" id="IPR050121">
    <property type="entry name" value="Cytochrome_P450_monoxygenase"/>
</dbReference>
<dbReference type="InterPro" id="IPR002401">
    <property type="entry name" value="Cyt_P450_E_grp-I"/>
</dbReference>
<keyword evidence="9 12" id="KW-0408">Iron</keyword>
<comment type="similarity">
    <text evidence="3 13">Belongs to the cytochrome P450 family.</text>
</comment>
<dbReference type="GO" id="GO:0020037">
    <property type="term" value="F:heme binding"/>
    <property type="evidence" value="ECO:0007669"/>
    <property type="project" value="InterPro"/>
</dbReference>
<gene>
    <name evidence="15" type="ORF">JMJ35_000115</name>
</gene>